<dbReference type="Pfam" id="PF19802">
    <property type="entry name" value="DUF6285"/>
    <property type="match status" value="1"/>
</dbReference>
<evidence type="ECO:0000313" key="3">
    <source>
        <dbReference type="Proteomes" id="UP000234845"/>
    </source>
</evidence>
<evidence type="ECO:0000259" key="1">
    <source>
        <dbReference type="Pfam" id="PF19802"/>
    </source>
</evidence>
<name>A0A2N5Y2T2_9GAMM</name>
<accession>A0A2N5Y2T2</accession>
<feature type="domain" description="DUF6285" evidence="1">
    <location>
        <begin position="23"/>
        <end position="110"/>
    </location>
</feature>
<comment type="caution">
    <text evidence="2">The sequence shown here is derived from an EMBL/GenBank/DDBJ whole genome shotgun (WGS) entry which is preliminary data.</text>
</comment>
<keyword evidence="3" id="KW-1185">Reference proteome</keyword>
<reference evidence="3" key="1">
    <citation type="submission" date="2017-11" db="EMBL/GenBank/DDBJ databases">
        <title>The draft genome sequence of Chromatocurvus sp. F02.</title>
        <authorList>
            <person name="Du Z.-J."/>
            <person name="Chang Y.-Q."/>
        </authorList>
    </citation>
    <scope>NUCLEOTIDE SEQUENCE [LARGE SCALE GENOMIC DNA]</scope>
    <source>
        <strain evidence="3">F02</strain>
    </source>
</reference>
<dbReference type="RefSeq" id="WP_101521170.1">
    <property type="nucleotide sequence ID" value="NZ_PKLZ01000007.1"/>
</dbReference>
<dbReference type="InterPro" id="IPR046252">
    <property type="entry name" value="DUF6285"/>
</dbReference>
<gene>
    <name evidence="2" type="ORF">CWI75_08960</name>
</gene>
<dbReference type="EMBL" id="PKLZ01000007">
    <property type="protein sequence ID" value="PLW82702.1"/>
    <property type="molecule type" value="Genomic_DNA"/>
</dbReference>
<dbReference type="OrthoDB" id="8854461at2"/>
<dbReference type="Proteomes" id="UP000234845">
    <property type="component" value="Unassembled WGS sequence"/>
</dbReference>
<protein>
    <recommendedName>
        <fullName evidence="1">DUF6285 domain-containing protein</fullName>
    </recommendedName>
</protein>
<organism evidence="2 3">
    <name type="scientific">Kineobactrum sediminis</name>
    <dbReference type="NCBI Taxonomy" id="1905677"/>
    <lineage>
        <taxon>Bacteria</taxon>
        <taxon>Pseudomonadati</taxon>
        <taxon>Pseudomonadota</taxon>
        <taxon>Gammaproteobacteria</taxon>
        <taxon>Cellvibrionales</taxon>
        <taxon>Halieaceae</taxon>
        <taxon>Kineobactrum</taxon>
    </lineage>
</organism>
<proteinExistence type="predicted"/>
<evidence type="ECO:0000313" key="2">
    <source>
        <dbReference type="EMBL" id="PLW82702.1"/>
    </source>
</evidence>
<sequence>MSQTEATELLQAVQSFLRQQVLPQLEGFDAYTTRVAANSLAIVARDYAGRDELNRLDQAAAKRWDLGETAAATKNLSLALKNRSIAVDQPLLDYLRARSLHQLAIDNPRYSGFQQGCERWPGLAP</sequence>
<dbReference type="AlphaFoldDB" id="A0A2N5Y2T2"/>